<organism evidence="1 2">
    <name type="scientific">Treponema succinifaciens (strain ATCC 33096 / DSM 2489 / 6091)</name>
    <dbReference type="NCBI Taxonomy" id="869209"/>
    <lineage>
        <taxon>Bacteria</taxon>
        <taxon>Pseudomonadati</taxon>
        <taxon>Spirochaetota</taxon>
        <taxon>Spirochaetia</taxon>
        <taxon>Spirochaetales</taxon>
        <taxon>Treponemataceae</taxon>
        <taxon>Treponema</taxon>
    </lineage>
</organism>
<dbReference type="Proteomes" id="UP000006852">
    <property type="component" value="Chromosome"/>
</dbReference>
<accession>F2NUA5</accession>
<evidence type="ECO:0000313" key="1">
    <source>
        <dbReference type="EMBL" id="AEB13198.1"/>
    </source>
</evidence>
<sequence>MKKALEITKQNNACASGLLSKITKSSLRAKNMTKAIVEQNGIFTIKENLETSSVKQDPGLKALVESVLK</sequence>
<keyword evidence="2" id="KW-1185">Reference proteome</keyword>
<evidence type="ECO:0000313" key="2">
    <source>
        <dbReference type="Proteomes" id="UP000006852"/>
    </source>
</evidence>
<dbReference type="AlphaFoldDB" id="F2NUA5"/>
<gene>
    <name evidence="1" type="ordered locus">Tresu_0235</name>
</gene>
<dbReference type="EMBL" id="CP002631">
    <property type="protein sequence ID" value="AEB13198.1"/>
    <property type="molecule type" value="Genomic_DNA"/>
</dbReference>
<dbReference type="HOGENOM" id="CLU_2774770_0_0_12"/>
<dbReference type="KEGG" id="tsu:Tresu_0235"/>
<dbReference type="STRING" id="869209.Tresu_0235"/>
<protein>
    <submittedName>
        <fullName evidence="1">Uncharacterized protein</fullName>
    </submittedName>
</protein>
<reference evidence="2" key="2">
    <citation type="submission" date="2011-04" db="EMBL/GenBank/DDBJ databases">
        <title>The complete genome of chromosome of Treponema succinifaciens DSM 2489.</title>
        <authorList>
            <person name="Lucas S."/>
            <person name="Copeland A."/>
            <person name="Lapidus A."/>
            <person name="Bruce D."/>
            <person name="Goodwin L."/>
            <person name="Pitluck S."/>
            <person name="Peters L."/>
            <person name="Kyrpides N."/>
            <person name="Mavromatis K."/>
            <person name="Ivanova N."/>
            <person name="Ovchinnikova G."/>
            <person name="Teshima H."/>
            <person name="Detter J.C."/>
            <person name="Tapia R."/>
            <person name="Han C."/>
            <person name="Land M."/>
            <person name="Hauser L."/>
            <person name="Markowitz V."/>
            <person name="Cheng J.-F."/>
            <person name="Hugenholtz P."/>
            <person name="Woyke T."/>
            <person name="Wu D."/>
            <person name="Gronow S."/>
            <person name="Wellnitz S."/>
            <person name="Brambilla E."/>
            <person name="Klenk H.-P."/>
            <person name="Eisen J.A."/>
        </authorList>
    </citation>
    <scope>NUCLEOTIDE SEQUENCE [LARGE SCALE GENOMIC DNA]</scope>
    <source>
        <strain evidence="2">ATCC 33096 / DSM 2489 / 6091</strain>
    </source>
</reference>
<reference evidence="1 2" key="1">
    <citation type="journal article" date="2011" name="Stand. Genomic Sci.">
        <title>Complete genome sequence of Treponema succinifaciens type strain (6091).</title>
        <authorList>
            <person name="Han C."/>
            <person name="Gronow S."/>
            <person name="Teshima H."/>
            <person name="Lapidus A."/>
            <person name="Nolan M."/>
            <person name="Lucas S."/>
            <person name="Hammon N."/>
            <person name="Deshpande S."/>
            <person name="Cheng J.F."/>
            <person name="Zeytun A."/>
            <person name="Tapia R."/>
            <person name="Goodwin L."/>
            <person name="Pitluck S."/>
            <person name="Liolios K."/>
            <person name="Pagani I."/>
            <person name="Ivanova N."/>
            <person name="Mavromatis K."/>
            <person name="Mikhailova N."/>
            <person name="Huntemann M."/>
            <person name="Pati A."/>
            <person name="Chen A."/>
            <person name="Palaniappan K."/>
            <person name="Land M."/>
            <person name="Hauser L."/>
            <person name="Brambilla E.M."/>
            <person name="Rohde M."/>
            <person name="Goker M."/>
            <person name="Woyke T."/>
            <person name="Bristow J."/>
            <person name="Eisen J.A."/>
            <person name="Markowitz V."/>
            <person name="Hugenholtz P."/>
            <person name="Kyrpides N.C."/>
            <person name="Klenk H.P."/>
            <person name="Detter J.C."/>
        </authorList>
    </citation>
    <scope>NUCLEOTIDE SEQUENCE [LARGE SCALE GENOMIC DNA]</scope>
    <source>
        <strain evidence="2">ATCC 33096 / DSM 2489 / 6091</strain>
    </source>
</reference>
<proteinExistence type="predicted"/>
<name>F2NUA5_TRES6</name>